<feature type="non-terminal residue" evidence="2">
    <location>
        <position position="1"/>
    </location>
</feature>
<accession>A0AAN5C2Y6</accession>
<keyword evidence="1" id="KW-0472">Membrane</keyword>
<keyword evidence="1" id="KW-0812">Transmembrane</keyword>
<evidence type="ECO:0008006" key="4">
    <source>
        <dbReference type="Google" id="ProtNLM"/>
    </source>
</evidence>
<comment type="caution">
    <text evidence="2">The sequence shown here is derived from an EMBL/GenBank/DDBJ whole genome shotgun (WGS) entry which is preliminary data.</text>
</comment>
<proteinExistence type="predicted"/>
<dbReference type="PANTHER" id="PTHR22941:SF26">
    <property type="entry name" value="SERPENTINE RECEPTOR, CLASS H"/>
    <property type="match status" value="1"/>
</dbReference>
<reference evidence="3" key="1">
    <citation type="submission" date="2022-10" db="EMBL/GenBank/DDBJ databases">
        <title>Genome assembly of Pristionchus species.</title>
        <authorList>
            <person name="Yoshida K."/>
            <person name="Sommer R.J."/>
        </authorList>
    </citation>
    <scope>NUCLEOTIDE SEQUENCE [LARGE SCALE GENOMIC DNA]</scope>
    <source>
        <strain evidence="3">RS5460</strain>
    </source>
</reference>
<sequence>FRESPILPIPGSPNLYHELWVVIMAQHIPVFAACFIERHQAVQAPGSRWNVSQSIRMLFIVVVNLLLFGVLSMLKVFKLGVLNTSLSSRSLPSRWLSLDVSSAGCFYYEMYVAFAVVSIAGLGLCTLFVISISLHTFAVLRQVSTLSESMRHFNAAMTRVLIFQAIVPLVLLICPLTFALVCVITHVGGPLPFAICYMIMSMHSPTHSVILLAVTPLYRKKFMQIYKNVNN</sequence>
<protein>
    <recommendedName>
        <fullName evidence="4">G protein-coupled receptor</fullName>
    </recommendedName>
</protein>
<dbReference type="Pfam" id="PF10327">
    <property type="entry name" value="7TM_GPCR_Sri"/>
    <property type="match status" value="1"/>
</dbReference>
<feature type="transmembrane region" description="Helical" evidence="1">
    <location>
        <begin position="19"/>
        <end position="36"/>
    </location>
</feature>
<feature type="transmembrane region" description="Helical" evidence="1">
    <location>
        <begin position="111"/>
        <end position="140"/>
    </location>
</feature>
<feature type="transmembrane region" description="Helical" evidence="1">
    <location>
        <begin position="192"/>
        <end position="218"/>
    </location>
</feature>
<keyword evidence="3" id="KW-1185">Reference proteome</keyword>
<feature type="transmembrane region" description="Helical" evidence="1">
    <location>
        <begin position="161"/>
        <end position="186"/>
    </location>
</feature>
<gene>
    <name evidence="2" type="ORF">PMAYCL1PPCAC_05313</name>
</gene>
<keyword evidence="1" id="KW-1133">Transmembrane helix</keyword>
<dbReference type="PANTHER" id="PTHR22941">
    <property type="entry name" value="SERPENTINE RECEPTOR"/>
    <property type="match status" value="1"/>
</dbReference>
<evidence type="ECO:0000256" key="1">
    <source>
        <dbReference type="SAM" id="Phobius"/>
    </source>
</evidence>
<name>A0AAN5C2Y6_9BILA</name>
<dbReference type="EMBL" id="BTRK01000002">
    <property type="protein sequence ID" value="GMR35118.1"/>
    <property type="molecule type" value="Genomic_DNA"/>
</dbReference>
<feature type="transmembrane region" description="Helical" evidence="1">
    <location>
        <begin position="57"/>
        <end position="77"/>
    </location>
</feature>
<organism evidence="2 3">
    <name type="scientific">Pristionchus mayeri</name>
    <dbReference type="NCBI Taxonomy" id="1317129"/>
    <lineage>
        <taxon>Eukaryota</taxon>
        <taxon>Metazoa</taxon>
        <taxon>Ecdysozoa</taxon>
        <taxon>Nematoda</taxon>
        <taxon>Chromadorea</taxon>
        <taxon>Rhabditida</taxon>
        <taxon>Rhabditina</taxon>
        <taxon>Diplogasteromorpha</taxon>
        <taxon>Diplogasteroidea</taxon>
        <taxon>Neodiplogasteridae</taxon>
        <taxon>Pristionchus</taxon>
    </lineage>
</organism>
<evidence type="ECO:0000313" key="3">
    <source>
        <dbReference type="Proteomes" id="UP001328107"/>
    </source>
</evidence>
<evidence type="ECO:0000313" key="2">
    <source>
        <dbReference type="EMBL" id="GMR35118.1"/>
    </source>
</evidence>
<dbReference type="Proteomes" id="UP001328107">
    <property type="component" value="Unassembled WGS sequence"/>
</dbReference>
<dbReference type="InterPro" id="IPR019429">
    <property type="entry name" value="7TM_GPCR_serpentine_rcpt_Sri"/>
</dbReference>
<dbReference type="InterPro" id="IPR053220">
    <property type="entry name" value="Nematode_rcpt-like_serp_H"/>
</dbReference>
<dbReference type="AlphaFoldDB" id="A0AAN5C2Y6"/>